<dbReference type="InterPro" id="IPR013325">
    <property type="entry name" value="RNA_pol_sigma_r2"/>
</dbReference>
<dbReference type="GO" id="GO:0016987">
    <property type="term" value="F:sigma factor activity"/>
    <property type="evidence" value="ECO:0007669"/>
    <property type="project" value="UniProtKB-KW"/>
</dbReference>
<dbReference type="InterPro" id="IPR014284">
    <property type="entry name" value="RNA_pol_sigma-70_dom"/>
</dbReference>
<evidence type="ECO:0000256" key="5">
    <source>
        <dbReference type="ARBA" id="ARBA00023163"/>
    </source>
</evidence>
<dbReference type="AlphaFoldDB" id="A0A380LKA7"/>
<keyword evidence="4" id="KW-0238">DNA-binding</keyword>
<evidence type="ECO:0000259" key="6">
    <source>
        <dbReference type="Pfam" id="PF04542"/>
    </source>
</evidence>
<dbReference type="InterPro" id="IPR013324">
    <property type="entry name" value="RNA_pol_sigma_r3/r4-like"/>
</dbReference>
<keyword evidence="3" id="KW-0731">Sigma factor</keyword>
<dbReference type="Pfam" id="PF04542">
    <property type="entry name" value="Sigma70_r2"/>
    <property type="match status" value="1"/>
</dbReference>
<dbReference type="RefSeq" id="WP_037614801.1">
    <property type="nucleotide sequence ID" value="NZ_JAQLXR010000001.1"/>
</dbReference>
<evidence type="ECO:0000313" key="9">
    <source>
        <dbReference type="Proteomes" id="UP000255523"/>
    </source>
</evidence>
<dbReference type="OrthoDB" id="9795666at2"/>
<proteinExistence type="inferred from homology"/>
<dbReference type="InterPro" id="IPR007627">
    <property type="entry name" value="RNA_pol_sigma70_r2"/>
</dbReference>
<dbReference type="Proteomes" id="UP000255523">
    <property type="component" value="Unassembled WGS sequence"/>
</dbReference>
<sequence>MNSTINKTDEDSLLIKKMKNGDTSAIEVFIRKYYPDILKYCERHTSSKEDAMDLTQEVFMRFFSNFSSYKHYGKAKNYLYVIAGNLCINHYKSKKDNVTFDENFHAKFESVSIEERMSLKDSVQNLPLSLQTVIELYYYQGLKIREISKILNISIPLVKYRLSQAKKQIKTTMEGKV</sequence>
<feature type="domain" description="RNA polymerase sigma-70 region 2" evidence="6">
    <location>
        <begin position="29"/>
        <end position="95"/>
    </location>
</feature>
<feature type="domain" description="RNA polymerase sigma factor 70 region 4 type 2" evidence="7">
    <location>
        <begin position="118"/>
        <end position="169"/>
    </location>
</feature>
<dbReference type="SUPFAM" id="SSF88659">
    <property type="entry name" value="Sigma3 and sigma4 domains of RNA polymerase sigma factors"/>
    <property type="match status" value="1"/>
</dbReference>
<dbReference type="NCBIfam" id="TIGR02937">
    <property type="entry name" value="sigma70-ECF"/>
    <property type="match status" value="1"/>
</dbReference>
<keyword evidence="5" id="KW-0804">Transcription</keyword>
<evidence type="ECO:0000313" key="8">
    <source>
        <dbReference type="EMBL" id="SUO04259.1"/>
    </source>
</evidence>
<evidence type="ECO:0000256" key="4">
    <source>
        <dbReference type="ARBA" id="ARBA00023125"/>
    </source>
</evidence>
<accession>A0A380LKA7</accession>
<dbReference type="Gene3D" id="1.10.1740.10">
    <property type="match status" value="1"/>
</dbReference>
<dbReference type="EMBL" id="UHFX01000003">
    <property type="protein sequence ID" value="SUO04259.1"/>
    <property type="molecule type" value="Genomic_DNA"/>
</dbReference>
<dbReference type="PANTHER" id="PTHR43133:SF8">
    <property type="entry name" value="RNA POLYMERASE SIGMA FACTOR HI_1459-RELATED"/>
    <property type="match status" value="1"/>
</dbReference>
<evidence type="ECO:0000256" key="3">
    <source>
        <dbReference type="ARBA" id="ARBA00023082"/>
    </source>
</evidence>
<organism evidence="8 9">
    <name type="scientific">Faecalicoccus pleomorphus</name>
    <dbReference type="NCBI Taxonomy" id="1323"/>
    <lineage>
        <taxon>Bacteria</taxon>
        <taxon>Bacillati</taxon>
        <taxon>Bacillota</taxon>
        <taxon>Erysipelotrichia</taxon>
        <taxon>Erysipelotrichales</taxon>
        <taxon>Erysipelotrichaceae</taxon>
        <taxon>Faecalicoccus</taxon>
    </lineage>
</organism>
<keyword evidence="9" id="KW-1185">Reference proteome</keyword>
<dbReference type="CDD" id="cd06171">
    <property type="entry name" value="Sigma70_r4"/>
    <property type="match status" value="1"/>
</dbReference>
<dbReference type="Gene3D" id="1.10.10.10">
    <property type="entry name" value="Winged helix-like DNA-binding domain superfamily/Winged helix DNA-binding domain"/>
    <property type="match status" value="1"/>
</dbReference>
<dbReference type="InterPro" id="IPR013249">
    <property type="entry name" value="RNA_pol_sigma70_r4_t2"/>
</dbReference>
<dbReference type="SUPFAM" id="SSF88946">
    <property type="entry name" value="Sigma2 domain of RNA polymerase sigma factors"/>
    <property type="match status" value="1"/>
</dbReference>
<protein>
    <submittedName>
        <fullName evidence="8">ECF subfamily RNA polymerase sigma-24 factor</fullName>
    </submittedName>
</protein>
<comment type="similarity">
    <text evidence="1">Belongs to the sigma-70 factor family. ECF subfamily.</text>
</comment>
<evidence type="ECO:0000256" key="2">
    <source>
        <dbReference type="ARBA" id="ARBA00023015"/>
    </source>
</evidence>
<dbReference type="GeneID" id="77462134"/>
<keyword evidence="2" id="KW-0805">Transcription regulation</keyword>
<evidence type="ECO:0000256" key="1">
    <source>
        <dbReference type="ARBA" id="ARBA00010641"/>
    </source>
</evidence>
<dbReference type="InterPro" id="IPR039425">
    <property type="entry name" value="RNA_pol_sigma-70-like"/>
</dbReference>
<dbReference type="Pfam" id="PF08281">
    <property type="entry name" value="Sigma70_r4_2"/>
    <property type="match status" value="1"/>
</dbReference>
<dbReference type="GO" id="GO:0006352">
    <property type="term" value="P:DNA-templated transcription initiation"/>
    <property type="evidence" value="ECO:0007669"/>
    <property type="project" value="InterPro"/>
</dbReference>
<evidence type="ECO:0000259" key="7">
    <source>
        <dbReference type="Pfam" id="PF08281"/>
    </source>
</evidence>
<reference evidence="8 9" key="1">
    <citation type="submission" date="2018-06" db="EMBL/GenBank/DDBJ databases">
        <authorList>
            <consortium name="Pathogen Informatics"/>
            <person name="Doyle S."/>
        </authorList>
    </citation>
    <scope>NUCLEOTIDE SEQUENCE [LARGE SCALE GENOMIC DNA]</scope>
    <source>
        <strain evidence="8 9">NCTC11087</strain>
    </source>
</reference>
<dbReference type="InterPro" id="IPR036388">
    <property type="entry name" value="WH-like_DNA-bd_sf"/>
</dbReference>
<name>A0A380LKA7_9FIRM</name>
<gene>
    <name evidence="8" type="primary">sigM</name>
    <name evidence="8" type="ORF">NCTC11087_01169</name>
</gene>
<dbReference type="GO" id="GO:0003677">
    <property type="term" value="F:DNA binding"/>
    <property type="evidence" value="ECO:0007669"/>
    <property type="project" value="UniProtKB-KW"/>
</dbReference>
<dbReference type="PANTHER" id="PTHR43133">
    <property type="entry name" value="RNA POLYMERASE ECF-TYPE SIGMA FACTO"/>
    <property type="match status" value="1"/>
</dbReference>